<keyword evidence="2" id="KW-1185">Reference proteome</keyword>
<sequence length="335" mass="38842">MPKYPYNPIEVLNSLKGHADVNTAASKTNNLVHRHNNNVSRITDLNLESLRYLDKISKIKYVNLLTEAKANYLNDSPKDDPRYPSFVWYFRENIAFDTAPPFSLKYSKPHQKHRFAYDLARFSRSHNIDPESIIRLTTAEKRDALIDGLCYVAMAINSTIELHYFVNCVEFYASNFGSNPEIISNVNESLRNRLRIIGSADSLNYLSFKKIIANNPKYMDDSCVMPIYDSINPYGIRELILRQFSFDLKNNHYVSPEIAQQYIKKLNIFKQSYFRLPVDLLASTCSESEIISYYDQLEPPFDYGMNYLLDKEGSKTLTLDRREQMLSNVSNKLSI</sequence>
<comment type="caution">
    <text evidence="1">The sequence shown here is derived from an EMBL/GenBank/DDBJ whole genome shotgun (WGS) entry which is preliminary data.</text>
</comment>
<dbReference type="RefSeq" id="WP_282679847.1">
    <property type="nucleotide sequence ID" value="NZ_CP106875.1"/>
</dbReference>
<accession>A0ABT6UFR2</accession>
<gene>
    <name evidence="1" type="ORF">ODY93_17130</name>
</gene>
<evidence type="ECO:0000313" key="2">
    <source>
        <dbReference type="Proteomes" id="UP001159075"/>
    </source>
</evidence>
<proteinExistence type="predicted"/>
<name>A0ABT6UFR2_9GAMM</name>
<evidence type="ECO:0000313" key="1">
    <source>
        <dbReference type="EMBL" id="MDI5833308.1"/>
    </source>
</evidence>
<dbReference type="EMBL" id="JAOTLW010000020">
    <property type="protein sequence ID" value="MDI5833308.1"/>
    <property type="molecule type" value="Genomic_DNA"/>
</dbReference>
<dbReference type="Proteomes" id="UP001159075">
    <property type="component" value="Unassembled WGS sequence"/>
</dbReference>
<reference evidence="1 2" key="1">
    <citation type="submission" date="2022-09" db="EMBL/GenBank/DDBJ databases">
        <title>The outer-membrane cytochrome OmcA is essential for infection of Shewanella oneidensis by a zebrafish-associated bacteriophage.</title>
        <authorList>
            <person name="Grenfell A.W."/>
            <person name="Intile P."/>
            <person name="Mcfarlane J."/>
            <person name="Leung D."/>
            <person name="Abdalla K."/>
            <person name="Wold M."/>
            <person name="Kees E."/>
            <person name="Gralnick J."/>
        </authorList>
    </citation>
    <scope>NUCLEOTIDE SEQUENCE [LARGE SCALE GENOMIC DNA]</scope>
    <source>
        <strain evidence="1 2">NF-5</strain>
    </source>
</reference>
<organism evidence="1 2">
    <name type="scientific">Shewanella xiamenensis</name>
    <dbReference type="NCBI Taxonomy" id="332186"/>
    <lineage>
        <taxon>Bacteria</taxon>
        <taxon>Pseudomonadati</taxon>
        <taxon>Pseudomonadota</taxon>
        <taxon>Gammaproteobacteria</taxon>
        <taxon>Alteromonadales</taxon>
        <taxon>Shewanellaceae</taxon>
        <taxon>Shewanella</taxon>
    </lineage>
</organism>
<protein>
    <submittedName>
        <fullName evidence="1">Uncharacterized protein</fullName>
    </submittedName>
</protein>